<accession>A4JQ94</accession>
<evidence type="ECO:0000313" key="1">
    <source>
        <dbReference type="EMBL" id="ABO58447.1"/>
    </source>
</evidence>
<proteinExistence type="predicted"/>
<dbReference type="HOGENOM" id="CLU_2551881_0_0_4"/>
<dbReference type="Proteomes" id="UP000002287">
    <property type="component" value="Chromosome 3"/>
</dbReference>
<dbReference type="EMBL" id="CP000616">
    <property type="protein sequence ID" value="ABO58447.1"/>
    <property type="molecule type" value="Genomic_DNA"/>
</dbReference>
<name>A4JQ94_BURVG</name>
<dbReference type="KEGG" id="bvi:Bcep1808_5503"/>
<evidence type="ECO:0000313" key="2">
    <source>
        <dbReference type="Proteomes" id="UP000002287"/>
    </source>
</evidence>
<dbReference type="AlphaFoldDB" id="A4JQ94"/>
<reference evidence="2" key="1">
    <citation type="submission" date="2007-03" db="EMBL/GenBank/DDBJ databases">
        <title>Complete sequence of chromosome 3 of Burkholderia vietnamiensis G4.</title>
        <authorList>
            <consortium name="US DOE Joint Genome Institute"/>
            <person name="Copeland A."/>
            <person name="Lucas S."/>
            <person name="Lapidus A."/>
            <person name="Barry K."/>
            <person name="Detter J.C."/>
            <person name="Glavina del Rio T."/>
            <person name="Hammon N."/>
            <person name="Israni S."/>
            <person name="Dalin E."/>
            <person name="Tice H."/>
            <person name="Pitluck S."/>
            <person name="Chain P."/>
            <person name="Malfatti S."/>
            <person name="Shin M."/>
            <person name="Vergez L."/>
            <person name="Schmutz J."/>
            <person name="Larimer F."/>
            <person name="Land M."/>
            <person name="Hauser L."/>
            <person name="Kyrpides N."/>
            <person name="Tiedje J."/>
            <person name="Richardson P."/>
        </authorList>
    </citation>
    <scope>NUCLEOTIDE SEQUENCE [LARGE SCALE GENOMIC DNA]</scope>
    <source>
        <strain evidence="2">G4 / LMG 22486</strain>
    </source>
</reference>
<protein>
    <submittedName>
        <fullName evidence="1">Uncharacterized protein</fullName>
    </submittedName>
</protein>
<sequence length="82" mass="9410">MDWGTILERRCTVDWSRSFFWRDAARRMDAEVSAASRRYFQCRGRVSLLGRRLTSAAVADADDSVFNEGRRPNDVGRVAELP</sequence>
<organism evidence="1 2">
    <name type="scientific">Burkholderia vietnamiensis (strain G4 / LMG 22486)</name>
    <name type="common">Burkholderia cepacia (strain R1808)</name>
    <dbReference type="NCBI Taxonomy" id="269482"/>
    <lineage>
        <taxon>Bacteria</taxon>
        <taxon>Pseudomonadati</taxon>
        <taxon>Pseudomonadota</taxon>
        <taxon>Betaproteobacteria</taxon>
        <taxon>Burkholderiales</taxon>
        <taxon>Burkholderiaceae</taxon>
        <taxon>Burkholderia</taxon>
        <taxon>Burkholderia cepacia complex</taxon>
    </lineage>
</organism>
<gene>
    <name evidence="1" type="ordered locus">Bcep1808_5503</name>
</gene>